<dbReference type="Gene3D" id="3.40.390.10">
    <property type="entry name" value="Collagenase (Catalytic Domain)"/>
    <property type="match status" value="1"/>
</dbReference>
<keyword evidence="2 3" id="KW-0482">Metalloprotease</keyword>
<gene>
    <name evidence="5" type="ORF">ASIM_LOCUS14277</name>
</gene>
<keyword evidence="2 3" id="KW-0862">Zinc</keyword>
<name>A0A158PPJ7_ANISI</name>
<dbReference type="InterPro" id="IPR006026">
    <property type="entry name" value="Peptidase_Metallo"/>
</dbReference>
<dbReference type="AlphaFoldDB" id="A0A158PPJ7"/>
<feature type="disulfide bond" evidence="2">
    <location>
        <begin position="117"/>
        <end position="272"/>
    </location>
</feature>
<accession>A0A158PPJ7</accession>
<keyword evidence="1 2" id="KW-1015">Disulfide bond</keyword>
<dbReference type="PROSITE" id="PS51864">
    <property type="entry name" value="ASTACIN"/>
    <property type="match status" value="1"/>
</dbReference>
<dbReference type="InterPro" id="IPR034035">
    <property type="entry name" value="Astacin-like_dom"/>
</dbReference>
<evidence type="ECO:0000313" key="5">
    <source>
        <dbReference type="EMBL" id="VDK51915.1"/>
    </source>
</evidence>
<reference evidence="5 6" key="2">
    <citation type="submission" date="2018-11" db="EMBL/GenBank/DDBJ databases">
        <authorList>
            <consortium name="Pathogen Informatics"/>
        </authorList>
    </citation>
    <scope>NUCLEOTIDE SEQUENCE [LARGE SCALE GENOMIC DNA]</scope>
</reference>
<feature type="active site" evidence="2">
    <location>
        <position position="166"/>
    </location>
</feature>
<keyword evidence="2 3" id="KW-0378">Hydrolase</keyword>
<feature type="signal peptide" evidence="3">
    <location>
        <begin position="1"/>
        <end position="24"/>
    </location>
</feature>
<dbReference type="WBParaSite" id="ASIM_0001486701-mRNA-1">
    <property type="protein sequence ID" value="ASIM_0001486701-mRNA-1"/>
    <property type="gene ID" value="ASIM_0001486701"/>
</dbReference>
<dbReference type="GO" id="GO:0004222">
    <property type="term" value="F:metalloendopeptidase activity"/>
    <property type="evidence" value="ECO:0007669"/>
    <property type="project" value="UniProtKB-UniRule"/>
</dbReference>
<dbReference type="PRINTS" id="PR00480">
    <property type="entry name" value="ASTACIN"/>
</dbReference>
<protein>
    <recommendedName>
        <fullName evidence="3">Metalloendopeptidase</fullName>
        <ecNumber evidence="3">3.4.24.-</ecNumber>
    </recommendedName>
</protein>
<keyword evidence="2 3" id="KW-0479">Metal-binding</keyword>
<dbReference type="EC" id="3.4.24.-" evidence="3"/>
<feature type="binding site" evidence="2">
    <location>
        <position position="165"/>
    </location>
    <ligand>
        <name>Zn(2+)</name>
        <dbReference type="ChEBI" id="CHEBI:29105"/>
        <note>catalytic</note>
    </ligand>
</feature>
<dbReference type="PANTHER" id="PTHR10127:SF852">
    <property type="entry name" value="ZINC METALLOPROTEINASE NAS-12"/>
    <property type="match status" value="1"/>
</dbReference>
<reference evidence="7" key="1">
    <citation type="submission" date="2016-04" db="UniProtKB">
        <authorList>
            <consortium name="WormBaseParasite"/>
        </authorList>
    </citation>
    <scope>IDENTIFICATION</scope>
</reference>
<feature type="domain" description="Peptidase M12A" evidence="4">
    <location>
        <begin position="63"/>
        <end position="273"/>
    </location>
</feature>
<feature type="binding site" evidence="2">
    <location>
        <position position="175"/>
    </location>
    <ligand>
        <name>Zn(2+)</name>
        <dbReference type="ChEBI" id="CHEBI:29105"/>
        <note>catalytic</note>
    </ligand>
</feature>
<dbReference type="GO" id="GO:0008270">
    <property type="term" value="F:zinc ion binding"/>
    <property type="evidence" value="ECO:0007669"/>
    <property type="project" value="UniProtKB-UniRule"/>
</dbReference>
<proteinExistence type="predicted"/>
<dbReference type="GO" id="GO:0006508">
    <property type="term" value="P:proteolysis"/>
    <property type="evidence" value="ECO:0007669"/>
    <property type="project" value="UniProtKB-KW"/>
</dbReference>
<dbReference type="InterPro" id="IPR024079">
    <property type="entry name" value="MetalloPept_cat_dom_sf"/>
</dbReference>
<dbReference type="SUPFAM" id="SSF55486">
    <property type="entry name" value="Metalloproteases ('zincins'), catalytic domain"/>
    <property type="match status" value="1"/>
</dbReference>
<dbReference type="SMART" id="SM00235">
    <property type="entry name" value="ZnMc"/>
    <property type="match status" value="1"/>
</dbReference>
<keyword evidence="2 3" id="KW-0645">Protease</keyword>
<evidence type="ECO:0000256" key="2">
    <source>
        <dbReference type="PROSITE-ProRule" id="PRU01211"/>
    </source>
</evidence>
<dbReference type="OrthoDB" id="291007at2759"/>
<dbReference type="Proteomes" id="UP000267096">
    <property type="component" value="Unassembled WGS sequence"/>
</dbReference>
<dbReference type="PANTHER" id="PTHR10127">
    <property type="entry name" value="DISCOIDIN, CUB, EGF, LAMININ , AND ZINC METALLOPROTEASE DOMAIN CONTAINING"/>
    <property type="match status" value="1"/>
</dbReference>
<evidence type="ECO:0000259" key="4">
    <source>
        <dbReference type="PROSITE" id="PS51864"/>
    </source>
</evidence>
<feature type="binding site" evidence="2">
    <location>
        <position position="169"/>
    </location>
    <ligand>
        <name>Zn(2+)</name>
        <dbReference type="ChEBI" id="CHEBI:29105"/>
        <note>catalytic</note>
    </ligand>
</feature>
<comment type="caution">
    <text evidence="2">Lacks conserved residue(s) required for the propagation of feature annotation.</text>
</comment>
<evidence type="ECO:0000313" key="7">
    <source>
        <dbReference type="WBParaSite" id="ASIM_0001486701-mRNA-1"/>
    </source>
</evidence>
<evidence type="ECO:0000313" key="6">
    <source>
        <dbReference type="Proteomes" id="UP000267096"/>
    </source>
</evidence>
<organism evidence="7">
    <name type="scientific">Anisakis simplex</name>
    <name type="common">Herring worm</name>
    <dbReference type="NCBI Taxonomy" id="6269"/>
    <lineage>
        <taxon>Eukaryota</taxon>
        <taxon>Metazoa</taxon>
        <taxon>Ecdysozoa</taxon>
        <taxon>Nematoda</taxon>
        <taxon>Chromadorea</taxon>
        <taxon>Rhabditida</taxon>
        <taxon>Spirurina</taxon>
        <taxon>Ascaridomorpha</taxon>
        <taxon>Ascaridoidea</taxon>
        <taxon>Anisakidae</taxon>
        <taxon>Anisakis</taxon>
        <taxon>Anisakis simplex complex</taxon>
    </lineage>
</organism>
<comment type="cofactor">
    <cofactor evidence="2 3">
        <name>Zn(2+)</name>
        <dbReference type="ChEBI" id="CHEBI:29105"/>
    </cofactor>
    <text evidence="2 3">Binds 1 zinc ion per subunit.</text>
</comment>
<dbReference type="Pfam" id="PF01400">
    <property type="entry name" value="Astacin"/>
    <property type="match status" value="1"/>
</dbReference>
<sequence>MCFQLPTTLFVVCVLLMAILSAYGANKTLWQINSDRKANVQFGDLLVSPKQSHKYVRSKEPLRYVSRKGAYDIRWKDNTVPFQLSNQYNAFEWRLISDLSRKKVIMTALLELQRRSCFKFVKRTMQPDYIAIEPLDGCYSYVGRIGGRQLMSLGRDCLANYIIWHEMMHVIGFEHEHQRPDRDAFIRIEYENVLPGQLENFHKLRSDEVNVYDRKYDYNSIMHYDGTAFGRLDEKTMRRLVTMIPLKKGVKLNDNTEFTRLDIEKLNQLGKCNKQSTEKPISAQENCTDKDSRCKLYIKDGLCDNLLYQ</sequence>
<dbReference type="InterPro" id="IPR001506">
    <property type="entry name" value="Peptidase_M12A"/>
</dbReference>
<dbReference type="EMBL" id="UYRR01031682">
    <property type="protein sequence ID" value="VDK51915.1"/>
    <property type="molecule type" value="Genomic_DNA"/>
</dbReference>
<evidence type="ECO:0000256" key="3">
    <source>
        <dbReference type="RuleBase" id="RU361183"/>
    </source>
</evidence>
<keyword evidence="3" id="KW-0732">Signal</keyword>
<feature type="chain" id="PRO_5043073649" description="Metalloendopeptidase" evidence="3">
    <location>
        <begin position="25"/>
        <end position="309"/>
    </location>
</feature>
<dbReference type="CDD" id="cd04280">
    <property type="entry name" value="ZnMc_astacin_like"/>
    <property type="match status" value="1"/>
</dbReference>
<evidence type="ECO:0000256" key="1">
    <source>
        <dbReference type="ARBA" id="ARBA00023157"/>
    </source>
</evidence>
<keyword evidence="6" id="KW-1185">Reference proteome</keyword>